<evidence type="ECO:0008006" key="4">
    <source>
        <dbReference type="Google" id="ProtNLM"/>
    </source>
</evidence>
<evidence type="ECO:0000313" key="3">
    <source>
        <dbReference type="Proteomes" id="UP000355283"/>
    </source>
</evidence>
<organism evidence="2 3">
    <name type="scientific">Nannochloropsis salina CCMP1776</name>
    <dbReference type="NCBI Taxonomy" id="1027361"/>
    <lineage>
        <taxon>Eukaryota</taxon>
        <taxon>Sar</taxon>
        <taxon>Stramenopiles</taxon>
        <taxon>Ochrophyta</taxon>
        <taxon>Eustigmatophyceae</taxon>
        <taxon>Eustigmatales</taxon>
        <taxon>Monodopsidaceae</taxon>
        <taxon>Microchloropsis</taxon>
        <taxon>Microchloropsis salina</taxon>
    </lineage>
</organism>
<accession>A0A4D9CPC4</accession>
<dbReference type="EMBL" id="SDOX01000170">
    <property type="protein sequence ID" value="TFJ80354.1"/>
    <property type="molecule type" value="Genomic_DNA"/>
</dbReference>
<reference evidence="2 3" key="1">
    <citation type="submission" date="2019-01" db="EMBL/GenBank/DDBJ databases">
        <title>Nuclear Genome Assembly of the Microalgal Biofuel strain Nannochloropsis salina CCMP1776.</title>
        <authorList>
            <person name="Hovde B."/>
        </authorList>
    </citation>
    <scope>NUCLEOTIDE SEQUENCE [LARGE SCALE GENOMIC DNA]</scope>
    <source>
        <strain evidence="2 3">CCMP1776</strain>
    </source>
</reference>
<evidence type="ECO:0000313" key="2">
    <source>
        <dbReference type="EMBL" id="TFJ80354.1"/>
    </source>
</evidence>
<gene>
    <name evidence="2" type="ORF">NSK_008320</name>
</gene>
<comment type="caution">
    <text evidence="2">The sequence shown here is derived from an EMBL/GenBank/DDBJ whole genome shotgun (WGS) entry which is preliminary data.</text>
</comment>
<dbReference type="AlphaFoldDB" id="A0A4D9CPC4"/>
<keyword evidence="3" id="KW-1185">Reference proteome</keyword>
<proteinExistence type="predicted"/>
<name>A0A4D9CPC4_9STRA</name>
<feature type="region of interest" description="Disordered" evidence="1">
    <location>
        <begin position="14"/>
        <end position="36"/>
    </location>
</feature>
<feature type="non-terminal residue" evidence="2">
    <location>
        <position position="196"/>
    </location>
</feature>
<dbReference type="OrthoDB" id="10430183at2759"/>
<evidence type="ECO:0000256" key="1">
    <source>
        <dbReference type="SAM" id="MobiDB-lite"/>
    </source>
</evidence>
<dbReference type="Proteomes" id="UP000355283">
    <property type="component" value="Unassembled WGS sequence"/>
</dbReference>
<sequence length="196" mass="21465">MLVVRQLSAGVRGRCGQRQGQQKGGRYLSGSTGSSTTNGEVYWGRQWEKAKEAAPVVLSVIGFGAVIAEGTRLQVEARTKLSMQETILRVEMEKKEAVLRGEMEKNDAVLKGELEKKDAVLRGETEKNDAVLRGELEKKDAVLRGELEKKDALRAGQVDGRILDLLTQGDYERARILLKERANGHVTGLPSSPPAP</sequence>
<protein>
    <recommendedName>
        <fullName evidence="4">CARD domain-containing protein</fullName>
    </recommendedName>
</protein>